<proteinExistence type="predicted"/>
<sequence>MKASSEILTVILVLESISTGTPAISASSAYLSSSSASTFFDLINNF</sequence>
<reference evidence="2" key="1">
    <citation type="submission" date="2016-11" db="UniProtKB">
        <authorList>
            <consortium name="WormBaseParasite"/>
        </authorList>
    </citation>
    <scope>IDENTIFICATION</scope>
</reference>
<keyword evidence="1" id="KW-1185">Reference proteome</keyword>
<dbReference type="WBParaSite" id="Hba_09429">
    <property type="protein sequence ID" value="Hba_09429"/>
    <property type="gene ID" value="Hba_09429"/>
</dbReference>
<accession>A0A1I7WWB3</accession>
<dbReference type="AlphaFoldDB" id="A0A1I7WWB3"/>
<dbReference type="Proteomes" id="UP000095283">
    <property type="component" value="Unplaced"/>
</dbReference>
<name>A0A1I7WWB3_HETBA</name>
<organism evidence="1 2">
    <name type="scientific">Heterorhabditis bacteriophora</name>
    <name type="common">Entomopathogenic nematode worm</name>
    <dbReference type="NCBI Taxonomy" id="37862"/>
    <lineage>
        <taxon>Eukaryota</taxon>
        <taxon>Metazoa</taxon>
        <taxon>Ecdysozoa</taxon>
        <taxon>Nematoda</taxon>
        <taxon>Chromadorea</taxon>
        <taxon>Rhabditida</taxon>
        <taxon>Rhabditina</taxon>
        <taxon>Rhabditomorpha</taxon>
        <taxon>Strongyloidea</taxon>
        <taxon>Heterorhabditidae</taxon>
        <taxon>Heterorhabditis</taxon>
    </lineage>
</organism>
<evidence type="ECO:0000313" key="2">
    <source>
        <dbReference type="WBParaSite" id="Hba_09429"/>
    </source>
</evidence>
<protein>
    <submittedName>
        <fullName evidence="2">Secreted protein</fullName>
    </submittedName>
</protein>
<evidence type="ECO:0000313" key="1">
    <source>
        <dbReference type="Proteomes" id="UP000095283"/>
    </source>
</evidence>